<comment type="similarity">
    <text evidence="2">Belongs to the class-III pyridine nucleotide-disulfide oxidoreductase family.</text>
</comment>
<comment type="caution">
    <text evidence="9">The sequence shown here is derived from an EMBL/GenBank/DDBJ whole genome shotgun (WGS) entry which is preliminary data.</text>
</comment>
<dbReference type="EMBL" id="VJMZ01000001">
    <property type="protein sequence ID" value="TRM11599.1"/>
    <property type="molecule type" value="Genomic_DNA"/>
</dbReference>
<protein>
    <submittedName>
        <fullName evidence="9">CoA-disulfide reductase</fullName>
        <ecNumber evidence="9">1.8.1.14</ecNumber>
    </submittedName>
</protein>
<dbReference type="InterPro" id="IPR016156">
    <property type="entry name" value="FAD/NAD-linked_Rdtase_dimer_sf"/>
</dbReference>
<dbReference type="AlphaFoldDB" id="A0A549YI96"/>
<dbReference type="PRINTS" id="PR00368">
    <property type="entry name" value="FADPNR"/>
</dbReference>
<dbReference type="SUPFAM" id="SSF51905">
    <property type="entry name" value="FAD/NAD(P)-binding domain"/>
    <property type="match status" value="2"/>
</dbReference>
<dbReference type="PANTHER" id="PTHR43429">
    <property type="entry name" value="PYRIDINE NUCLEOTIDE-DISULFIDE OXIDOREDUCTASE DOMAIN-CONTAINING"/>
    <property type="match status" value="1"/>
</dbReference>
<keyword evidence="6" id="KW-0676">Redox-active center</keyword>
<evidence type="ECO:0000256" key="2">
    <source>
        <dbReference type="ARBA" id="ARBA00009130"/>
    </source>
</evidence>
<organism evidence="9 10">
    <name type="scientific">Lentibacillus cibarius</name>
    <dbReference type="NCBI Taxonomy" id="2583219"/>
    <lineage>
        <taxon>Bacteria</taxon>
        <taxon>Bacillati</taxon>
        <taxon>Bacillota</taxon>
        <taxon>Bacilli</taxon>
        <taxon>Bacillales</taxon>
        <taxon>Bacillaceae</taxon>
        <taxon>Lentibacillus</taxon>
    </lineage>
</organism>
<dbReference type="InterPro" id="IPR036188">
    <property type="entry name" value="FAD/NAD-bd_sf"/>
</dbReference>
<feature type="domain" description="FAD/NAD(P)-binding" evidence="8">
    <location>
        <begin position="4"/>
        <end position="304"/>
    </location>
</feature>
<dbReference type="Gene3D" id="3.50.50.60">
    <property type="entry name" value="FAD/NAD(P)-binding domain"/>
    <property type="match status" value="2"/>
</dbReference>
<dbReference type="Pfam" id="PF02852">
    <property type="entry name" value="Pyr_redox_dim"/>
    <property type="match status" value="1"/>
</dbReference>
<dbReference type="RefSeq" id="WP_142790717.1">
    <property type="nucleotide sequence ID" value="NZ_VJMZ01000001.1"/>
</dbReference>
<evidence type="ECO:0000259" key="8">
    <source>
        <dbReference type="Pfam" id="PF07992"/>
    </source>
</evidence>
<dbReference type="PRINTS" id="PR00411">
    <property type="entry name" value="PNDRDTASEI"/>
</dbReference>
<evidence type="ECO:0000256" key="1">
    <source>
        <dbReference type="ARBA" id="ARBA00001974"/>
    </source>
</evidence>
<dbReference type="Proteomes" id="UP000319280">
    <property type="component" value="Unassembled WGS sequence"/>
</dbReference>
<comment type="cofactor">
    <cofactor evidence="1">
        <name>FAD</name>
        <dbReference type="ChEBI" id="CHEBI:57692"/>
    </cofactor>
</comment>
<evidence type="ECO:0000256" key="3">
    <source>
        <dbReference type="ARBA" id="ARBA00022630"/>
    </source>
</evidence>
<keyword evidence="4" id="KW-0274">FAD</keyword>
<evidence type="ECO:0000313" key="9">
    <source>
        <dbReference type="EMBL" id="TRM11599.1"/>
    </source>
</evidence>
<dbReference type="EC" id="1.8.1.14" evidence="9"/>
<dbReference type="Pfam" id="PF07992">
    <property type="entry name" value="Pyr_redox_2"/>
    <property type="match status" value="1"/>
</dbReference>
<dbReference type="PANTHER" id="PTHR43429:SF1">
    <property type="entry name" value="NAD(P)H SULFUR OXIDOREDUCTASE (COA-DEPENDENT)"/>
    <property type="match status" value="1"/>
</dbReference>
<dbReference type="InterPro" id="IPR004099">
    <property type="entry name" value="Pyr_nucl-diS_OxRdtase_dimer"/>
</dbReference>
<dbReference type="InterPro" id="IPR023753">
    <property type="entry name" value="FAD/NAD-binding_dom"/>
</dbReference>
<proteinExistence type="inferred from homology"/>
<evidence type="ECO:0000256" key="6">
    <source>
        <dbReference type="ARBA" id="ARBA00023284"/>
    </source>
</evidence>
<keyword evidence="3" id="KW-0285">Flavoprotein</keyword>
<feature type="domain" description="Pyridine nucleotide-disulphide oxidoreductase dimerisation" evidence="7">
    <location>
        <begin position="327"/>
        <end position="428"/>
    </location>
</feature>
<evidence type="ECO:0000259" key="7">
    <source>
        <dbReference type="Pfam" id="PF02852"/>
    </source>
</evidence>
<dbReference type="InterPro" id="IPR050260">
    <property type="entry name" value="FAD-bd_OxRdtase"/>
</dbReference>
<name>A0A549YI96_9BACI</name>
<reference evidence="9 10" key="1">
    <citation type="submission" date="2019-07" db="EMBL/GenBank/DDBJ databases">
        <title>Genomic analysis of Lentibacillus sp. NKC851-2.</title>
        <authorList>
            <person name="Oh Y.J."/>
        </authorList>
    </citation>
    <scope>NUCLEOTIDE SEQUENCE [LARGE SCALE GENOMIC DNA]</scope>
    <source>
        <strain evidence="9 10">NKC851-2</strain>
    </source>
</reference>
<evidence type="ECO:0000256" key="4">
    <source>
        <dbReference type="ARBA" id="ARBA00022827"/>
    </source>
</evidence>
<gene>
    <name evidence="9" type="ORF">FH966_07770</name>
</gene>
<dbReference type="NCBIfam" id="NF010037">
    <property type="entry name" value="PRK13512.1"/>
    <property type="match status" value="1"/>
</dbReference>
<dbReference type="GO" id="GO:0050451">
    <property type="term" value="F:CoA-disulfide reductase (NADPH) activity"/>
    <property type="evidence" value="ECO:0007669"/>
    <property type="project" value="UniProtKB-EC"/>
</dbReference>
<evidence type="ECO:0000256" key="5">
    <source>
        <dbReference type="ARBA" id="ARBA00023002"/>
    </source>
</evidence>
<accession>A0A549YI96</accession>
<sequence length="451" mass="49237">MNRKIVIVGGVGGGATVAAQLRRQDKNADILLIDKGEHIAFSNCGMPYYIGGTVNKREHLLVDTEKFSQKYNVRVQTNTTVTSIDRQNKQVTCEHKSETHHEPYDKLILSPGASAVMPPFKGLNKDRTFTLHTIPDMDRIQNYIERHKPQSCAIIGAGFIGMEMVENLKQIGIDCTVIDRSKQVSKIVDSDMADTIEQHMQEQGVQIMLNEELNFFSENGSVLHLSSGKTVRADMTLMAAGIKPNTSLATSSSLEIGETGAIKVNHFMQTNDPDIYALGDAVETNDRLVRAPRHIALAWPAHRQAYIIASHLHGGDVAYNGTQGSAIFKVFDLTVGATGLNKAALDKLGINYQEVTHKARSHAGYYPGAEKVSIKILFDQADGSIYGAQVVGKDGADKRLAVLTTAMKGKLTVHDLPDLELAYAPPYSSPKDPINIIGYKAASMLKRAPGK</sequence>
<evidence type="ECO:0000313" key="10">
    <source>
        <dbReference type="Proteomes" id="UP000319280"/>
    </source>
</evidence>
<keyword evidence="5 9" id="KW-0560">Oxidoreductase</keyword>
<keyword evidence="10" id="KW-1185">Reference proteome</keyword>
<dbReference type="SUPFAM" id="SSF55424">
    <property type="entry name" value="FAD/NAD-linked reductases, dimerisation (C-terminal) domain"/>
    <property type="match status" value="1"/>
</dbReference>